<comment type="caution">
    <text evidence="1">The sequence shown here is derived from an EMBL/GenBank/DDBJ whole genome shotgun (WGS) entry which is preliminary data.</text>
</comment>
<evidence type="ECO:0000313" key="1">
    <source>
        <dbReference type="EMBL" id="KAJ5350408.1"/>
    </source>
</evidence>
<reference evidence="1" key="1">
    <citation type="submission" date="2022-12" db="EMBL/GenBank/DDBJ databases">
        <authorList>
            <person name="Petersen C."/>
        </authorList>
    </citation>
    <scope>NUCLEOTIDE SEQUENCE</scope>
    <source>
        <strain evidence="1">IBT 35675</strain>
    </source>
</reference>
<organism evidence="1 2">
    <name type="scientific">Penicillium brevicompactum</name>
    <dbReference type="NCBI Taxonomy" id="5074"/>
    <lineage>
        <taxon>Eukaryota</taxon>
        <taxon>Fungi</taxon>
        <taxon>Dikarya</taxon>
        <taxon>Ascomycota</taxon>
        <taxon>Pezizomycotina</taxon>
        <taxon>Eurotiomycetes</taxon>
        <taxon>Eurotiomycetidae</taxon>
        <taxon>Eurotiales</taxon>
        <taxon>Aspergillaceae</taxon>
        <taxon>Penicillium</taxon>
    </lineage>
</organism>
<dbReference type="EMBL" id="JAPZBR010000006">
    <property type="protein sequence ID" value="KAJ5350408.1"/>
    <property type="molecule type" value="Genomic_DNA"/>
</dbReference>
<reference evidence="1" key="2">
    <citation type="journal article" date="2023" name="IMA Fungus">
        <title>Comparative genomic study of the Penicillium genus elucidates a diverse pangenome and 15 lateral gene transfer events.</title>
        <authorList>
            <person name="Petersen C."/>
            <person name="Sorensen T."/>
            <person name="Nielsen M.R."/>
            <person name="Sondergaard T.E."/>
            <person name="Sorensen J.L."/>
            <person name="Fitzpatrick D.A."/>
            <person name="Frisvad J.C."/>
            <person name="Nielsen K.L."/>
        </authorList>
    </citation>
    <scope>NUCLEOTIDE SEQUENCE</scope>
    <source>
        <strain evidence="1">IBT 35675</strain>
    </source>
</reference>
<accession>A0A9W9UMC9</accession>
<proteinExistence type="predicted"/>
<protein>
    <submittedName>
        <fullName evidence="1">Uncharacterized protein</fullName>
    </submittedName>
</protein>
<keyword evidence="2" id="KW-1185">Reference proteome</keyword>
<dbReference type="Proteomes" id="UP001148299">
    <property type="component" value="Unassembled WGS sequence"/>
</dbReference>
<gene>
    <name evidence="1" type="ORF">N7541_008135</name>
</gene>
<sequence length="85" mass="8886">MGFALVPQLRHDRRWTHHRAATTAAIQIYWAQTAIASGGLGAGPTSRLPSRITIGDGADTSQSPVPMATMAATDGLRSSEDEAPG</sequence>
<dbReference type="AlphaFoldDB" id="A0A9W9UMC9"/>
<evidence type="ECO:0000313" key="2">
    <source>
        <dbReference type="Proteomes" id="UP001148299"/>
    </source>
</evidence>
<name>A0A9W9UMC9_PENBR</name>